<accession>A0A1G2NDJ6</accession>
<sequence>MKTYTIRFVQQKPGGTKRVPVVTNGIQVGYGHILDYMVVSLGSPAGKLWEVPLMVGNPPLVTPNGRGEAVKDCHPVPNRCRQGSFLLAKSEHESQRVLVRVITEAGEQSGPSGAVMLQKGNAVRVGYGDTINKTNAKSVDTLLDVYLGAAFVVTAGGTGSALHQRYLVEYNGEIKISPLAESPAVVAVNPRPVTVAPTPAPAVAKAESVDNRGNGDSEDELARELEELARSASGRRAGTKTMRPGQLVAA</sequence>
<comment type="caution">
    <text evidence="2">The sequence shown here is derived from an EMBL/GenBank/DDBJ whole genome shotgun (WGS) entry which is preliminary data.</text>
</comment>
<reference evidence="2 3" key="1">
    <citation type="journal article" date="2016" name="Nat. Commun.">
        <title>Thousands of microbial genomes shed light on interconnected biogeochemical processes in an aquifer system.</title>
        <authorList>
            <person name="Anantharaman K."/>
            <person name="Brown C.T."/>
            <person name="Hug L.A."/>
            <person name="Sharon I."/>
            <person name="Castelle C.J."/>
            <person name="Probst A.J."/>
            <person name="Thomas B.C."/>
            <person name="Singh A."/>
            <person name="Wilkins M.J."/>
            <person name="Karaoz U."/>
            <person name="Brodie E.L."/>
            <person name="Williams K.H."/>
            <person name="Hubbard S.S."/>
            <person name="Banfield J.F."/>
        </authorList>
    </citation>
    <scope>NUCLEOTIDE SEQUENCE [LARGE SCALE GENOMIC DNA]</scope>
</reference>
<feature type="region of interest" description="Disordered" evidence="1">
    <location>
        <begin position="205"/>
        <end position="250"/>
    </location>
</feature>
<evidence type="ECO:0000313" key="3">
    <source>
        <dbReference type="Proteomes" id="UP000177797"/>
    </source>
</evidence>
<evidence type="ECO:0000313" key="2">
    <source>
        <dbReference type="EMBL" id="OHA34130.1"/>
    </source>
</evidence>
<gene>
    <name evidence="2" type="ORF">A2938_01545</name>
</gene>
<name>A0A1G2NDJ6_9BACT</name>
<dbReference type="Proteomes" id="UP000177797">
    <property type="component" value="Unassembled WGS sequence"/>
</dbReference>
<dbReference type="AlphaFoldDB" id="A0A1G2NDJ6"/>
<organism evidence="2 3">
    <name type="scientific">Candidatus Taylorbacteria bacterium RIFCSPLOWO2_01_FULL_48_100</name>
    <dbReference type="NCBI Taxonomy" id="1802322"/>
    <lineage>
        <taxon>Bacteria</taxon>
        <taxon>Candidatus Tayloriibacteriota</taxon>
    </lineage>
</organism>
<feature type="compositionally biased region" description="Basic and acidic residues" evidence="1">
    <location>
        <begin position="207"/>
        <end position="229"/>
    </location>
</feature>
<protein>
    <submittedName>
        <fullName evidence="2">Uncharacterized protein</fullName>
    </submittedName>
</protein>
<evidence type="ECO:0000256" key="1">
    <source>
        <dbReference type="SAM" id="MobiDB-lite"/>
    </source>
</evidence>
<dbReference type="EMBL" id="MHSA01000017">
    <property type="protein sequence ID" value="OHA34130.1"/>
    <property type="molecule type" value="Genomic_DNA"/>
</dbReference>
<proteinExistence type="predicted"/>